<dbReference type="EMBL" id="FUWS01000002">
    <property type="protein sequence ID" value="SJZ61376.1"/>
    <property type="molecule type" value="Genomic_DNA"/>
</dbReference>
<dbReference type="PANTHER" id="PTHR43384:SF14">
    <property type="entry name" value="ESX-1 SECRETION-ASSOCIATED PROTEIN ESPI"/>
    <property type="match status" value="1"/>
</dbReference>
<dbReference type="InterPro" id="IPR050625">
    <property type="entry name" value="ParA/MinD_ATPase"/>
</dbReference>
<dbReference type="InterPro" id="IPR027417">
    <property type="entry name" value="P-loop_NTPase"/>
</dbReference>
<feature type="region of interest" description="Disordered" evidence="1">
    <location>
        <begin position="145"/>
        <end position="238"/>
    </location>
</feature>
<sequence length="482" mass="51131">MNPSSITAVVQADGTGTLTVDGHSHAVTAPDVDQARTRIIQMVAAHAASAGRPLPITTSDPDGRSWHLLIHPDGRVRPLPPENPTAHTTDPAGPVPLPTPPARREHPARPAPIPPETPDAAKHPVDAAPGELARPLTAMAALAHPAHPASAPPEVPGTMEQPVRPRENSARHAPPPTAAPQEGPANPIPALSGNPDAPLHPAKPSAEAAPPVARTPLRPVSTSAAPLPETAAPDRDSSQAWEEAIAEHNLMLARRIAVISLKGGVGKTTTTVGLGTALAQQHSERVIAVDANHYGTLADRFPTRVRHSMRDLARDRAIESFVALRGYLNSNRQRLHALAGGGGVEDYETAAHHVERFADTVVTDCRTDLDDPVVKAVLDRSTHCVIVLDPSADAVAAGQATLRWLSRGYPTLAASCVIAICRRTSQAPRRSDAERRFVEQGLPVVTIPFDRHLHKGGVIEPNRLRRATRAAYSRLAALITTR</sequence>
<dbReference type="PANTHER" id="PTHR43384">
    <property type="entry name" value="SEPTUM SITE-DETERMINING PROTEIN MIND HOMOLOG, CHLOROPLASTIC-RELATED"/>
    <property type="match status" value="1"/>
</dbReference>
<reference evidence="3 4" key="1">
    <citation type="submission" date="2017-02" db="EMBL/GenBank/DDBJ databases">
        <authorList>
            <person name="Peterson S.W."/>
        </authorList>
    </citation>
    <scope>NUCLEOTIDE SEQUENCE [LARGE SCALE GENOMIC DNA]</scope>
    <source>
        <strain evidence="3 4">DSM 45154</strain>
    </source>
</reference>
<feature type="domain" description="CobQ/CobB/MinD/ParA nucleotide binding" evidence="2">
    <location>
        <begin position="256"/>
        <end position="299"/>
    </location>
</feature>
<feature type="region of interest" description="Disordered" evidence="1">
    <location>
        <begin position="46"/>
        <end position="126"/>
    </location>
</feature>
<dbReference type="Pfam" id="PF01656">
    <property type="entry name" value="CbiA"/>
    <property type="match status" value="1"/>
</dbReference>
<dbReference type="OrthoDB" id="3425679at2"/>
<evidence type="ECO:0000313" key="3">
    <source>
        <dbReference type="EMBL" id="SJZ61376.1"/>
    </source>
</evidence>
<dbReference type="STRING" id="1122192.SAMN02745673_00924"/>
<keyword evidence="4" id="KW-1185">Reference proteome</keyword>
<evidence type="ECO:0000259" key="2">
    <source>
        <dbReference type="Pfam" id="PF01656"/>
    </source>
</evidence>
<dbReference type="Gene3D" id="3.40.50.300">
    <property type="entry name" value="P-loop containing nucleotide triphosphate hydrolases"/>
    <property type="match status" value="1"/>
</dbReference>
<dbReference type="GO" id="GO:0009898">
    <property type="term" value="C:cytoplasmic side of plasma membrane"/>
    <property type="evidence" value="ECO:0007669"/>
    <property type="project" value="TreeGrafter"/>
</dbReference>
<dbReference type="RefSeq" id="WP_078760323.1">
    <property type="nucleotide sequence ID" value="NZ_FUWS01000002.1"/>
</dbReference>
<dbReference type="InterPro" id="IPR002586">
    <property type="entry name" value="CobQ/CobB/MinD/ParA_Nub-bd_dom"/>
</dbReference>
<keyword evidence="3" id="KW-0282">Flagellum</keyword>
<proteinExistence type="predicted"/>
<organism evidence="3 4">
    <name type="scientific">Marinactinospora thermotolerans DSM 45154</name>
    <dbReference type="NCBI Taxonomy" id="1122192"/>
    <lineage>
        <taxon>Bacteria</taxon>
        <taxon>Bacillati</taxon>
        <taxon>Actinomycetota</taxon>
        <taxon>Actinomycetes</taxon>
        <taxon>Streptosporangiales</taxon>
        <taxon>Nocardiopsidaceae</taxon>
        <taxon>Marinactinospora</taxon>
    </lineage>
</organism>
<dbReference type="GO" id="GO:0005524">
    <property type="term" value="F:ATP binding"/>
    <property type="evidence" value="ECO:0007669"/>
    <property type="project" value="TreeGrafter"/>
</dbReference>
<keyword evidence="3" id="KW-0966">Cell projection</keyword>
<dbReference type="AlphaFoldDB" id="A0A1T4M3C4"/>
<dbReference type="GO" id="GO:0051782">
    <property type="term" value="P:negative regulation of cell division"/>
    <property type="evidence" value="ECO:0007669"/>
    <property type="project" value="TreeGrafter"/>
</dbReference>
<accession>A0A1T4M3C4</accession>
<gene>
    <name evidence="3" type="ORF">SAMN02745673_00924</name>
</gene>
<dbReference type="GO" id="GO:0005829">
    <property type="term" value="C:cytosol"/>
    <property type="evidence" value="ECO:0007669"/>
    <property type="project" value="TreeGrafter"/>
</dbReference>
<keyword evidence="3" id="KW-0969">Cilium</keyword>
<protein>
    <submittedName>
        <fullName evidence="3">MinD-like ATPase involved in chromosome partitioning or flagellar assembly</fullName>
    </submittedName>
</protein>
<dbReference type="GO" id="GO:0016887">
    <property type="term" value="F:ATP hydrolysis activity"/>
    <property type="evidence" value="ECO:0007669"/>
    <property type="project" value="TreeGrafter"/>
</dbReference>
<evidence type="ECO:0000256" key="1">
    <source>
        <dbReference type="SAM" id="MobiDB-lite"/>
    </source>
</evidence>
<feature type="compositionally biased region" description="Basic and acidic residues" evidence="1">
    <location>
        <begin position="61"/>
        <end position="76"/>
    </location>
</feature>
<dbReference type="Proteomes" id="UP000190637">
    <property type="component" value="Unassembled WGS sequence"/>
</dbReference>
<evidence type="ECO:0000313" key="4">
    <source>
        <dbReference type="Proteomes" id="UP000190637"/>
    </source>
</evidence>
<name>A0A1T4M3C4_9ACTN</name>
<dbReference type="SUPFAM" id="SSF52540">
    <property type="entry name" value="P-loop containing nucleoside triphosphate hydrolases"/>
    <property type="match status" value="1"/>
</dbReference>